<dbReference type="InterPro" id="IPR059177">
    <property type="entry name" value="GH29D-like_dom"/>
</dbReference>
<evidence type="ECO:0000313" key="11">
    <source>
        <dbReference type="Proteomes" id="UP000544222"/>
    </source>
</evidence>
<name>A0A7W5DTC8_9PORP</name>
<comment type="catalytic activity">
    <reaction evidence="1">
        <text>Hydrolysis of terminal non-reducing N-acetyl-D-hexosamine residues in N-acetyl-beta-D-hexosaminides.</text>
        <dbReference type="EC" id="3.2.1.52"/>
    </reaction>
</comment>
<evidence type="ECO:0000259" key="7">
    <source>
        <dbReference type="Pfam" id="PF00728"/>
    </source>
</evidence>
<feature type="domain" description="Beta-hexosaminidase bacterial type N-terminal" evidence="8">
    <location>
        <begin position="26"/>
        <end position="153"/>
    </location>
</feature>
<gene>
    <name evidence="10" type="ORF">FHX64_002905</name>
</gene>
<dbReference type="InterPro" id="IPR015882">
    <property type="entry name" value="HEX_bac_N"/>
</dbReference>
<dbReference type="Pfam" id="PF00728">
    <property type="entry name" value="Glyco_hydro_20"/>
    <property type="match status" value="1"/>
</dbReference>
<evidence type="ECO:0000259" key="8">
    <source>
        <dbReference type="Pfam" id="PF02838"/>
    </source>
</evidence>
<dbReference type="InterPro" id="IPR025705">
    <property type="entry name" value="Beta_hexosaminidase_sua/sub"/>
</dbReference>
<dbReference type="Proteomes" id="UP000544222">
    <property type="component" value="Unassembled WGS sequence"/>
</dbReference>
<protein>
    <recommendedName>
        <fullName evidence="3">beta-N-acetylhexosaminidase</fullName>
        <ecNumber evidence="3">3.2.1.52</ecNumber>
    </recommendedName>
</protein>
<keyword evidence="5 10" id="KW-0326">Glycosidase</keyword>
<dbReference type="SUPFAM" id="SSF51445">
    <property type="entry name" value="(Trans)glycosidases"/>
    <property type="match status" value="1"/>
</dbReference>
<evidence type="ECO:0000256" key="3">
    <source>
        <dbReference type="ARBA" id="ARBA00012663"/>
    </source>
</evidence>
<dbReference type="Gene3D" id="3.20.20.80">
    <property type="entry name" value="Glycosidases"/>
    <property type="match status" value="1"/>
</dbReference>
<dbReference type="EMBL" id="JACHYB010000002">
    <property type="protein sequence ID" value="MBB3188707.1"/>
    <property type="molecule type" value="Genomic_DNA"/>
</dbReference>
<dbReference type="InterPro" id="IPR017853">
    <property type="entry name" value="GH"/>
</dbReference>
<dbReference type="InterPro" id="IPR015883">
    <property type="entry name" value="Glyco_hydro_20_cat"/>
</dbReference>
<dbReference type="SUPFAM" id="SSF55545">
    <property type="entry name" value="beta-N-acetylhexosaminidase-like domain"/>
    <property type="match status" value="1"/>
</dbReference>
<dbReference type="PRINTS" id="PR00738">
    <property type="entry name" value="GLHYDRLASE20"/>
</dbReference>
<keyword evidence="11" id="KW-1185">Reference proteome</keyword>
<sequence>MKRISTYFVLVATLLLMHMEGARSMINVVPRPNYVKETSGVFTFRQGMQVYSPGHSGAAALLERKLSTAAGIRLRHGTNKQSAITMEIDTSAIQSPEGYQLSVTPHHILLQASTETGLYYGVQTLLQLLPPQIESPCYTKARWQAPCVQIKDAPAFRYRGIMLDVCRHFLPAERIKKILDVMAMYKMNRFHWHLTDDQGWRIQIKRYPKLTQIGSTRIGDDGKPYGGYYTQDQIREIVKYAAARHITVIPEIEMPGHALAALSAYPQYSNTGGPFKPRTVWGVEENVYNPANDSVYTFLSNILDEVCTLFPSQYIHIGGDECPKNRWKESPQCQLLMKKEGLKNEEELQSYFVKRMEKIVAKKGRKIIGWDEILEGGIAPSATIMSWRGEQGGIDAANAGHDVIMTPGSVLYLDHYQGSPLCEPVKIGGLTTLQQMYAYNPIPKAISPAMKHHVLGLQGNLWSEYLYTPDEFEYQLFPRALAVAETGWTQPENKNTDDFIRRMDDQQIRLDEHHIHYYIPMPEGNLNYMEFTDSLRLPFTTNRPVRVVYTLDGTTPTGESKTYTTPILITKTTTLKLRTILPQGKMSAVRTIHLTKTSSMQGIATLPNTQAGIRLRYTGQGYYTRTSQLTTVKQWKDTIVSNPNQFFNLVPTYTDGKSYPGEPRGAAILTGYLHITDPGEYRLHSNADVLWINGKKLIDNEGQIKKFVRTDIAVPFTNGYYPVKMIILNNILGGVPASWADFHITLAKWDTTNEDQELKIGPVVYK</sequence>
<dbReference type="GO" id="GO:0030203">
    <property type="term" value="P:glycosaminoglycan metabolic process"/>
    <property type="evidence" value="ECO:0007669"/>
    <property type="project" value="TreeGrafter"/>
</dbReference>
<dbReference type="CDD" id="cd06563">
    <property type="entry name" value="GH20_chitobiase-like"/>
    <property type="match status" value="1"/>
</dbReference>
<evidence type="ECO:0000256" key="5">
    <source>
        <dbReference type="ARBA" id="ARBA00023295"/>
    </source>
</evidence>
<dbReference type="PANTHER" id="PTHR22600">
    <property type="entry name" value="BETA-HEXOSAMINIDASE"/>
    <property type="match status" value="1"/>
</dbReference>
<dbReference type="RefSeq" id="WP_183414435.1">
    <property type="nucleotide sequence ID" value="NZ_JACHYB010000002.1"/>
</dbReference>
<evidence type="ECO:0000256" key="1">
    <source>
        <dbReference type="ARBA" id="ARBA00001231"/>
    </source>
</evidence>
<evidence type="ECO:0000256" key="4">
    <source>
        <dbReference type="ARBA" id="ARBA00022801"/>
    </source>
</evidence>
<accession>A0A7W5DTC8</accession>
<dbReference type="Pfam" id="PF13290">
    <property type="entry name" value="CHB_HEX_C_1"/>
    <property type="match status" value="1"/>
</dbReference>
<dbReference type="PANTHER" id="PTHR22600:SF57">
    <property type="entry name" value="BETA-N-ACETYLHEXOSAMINIDASE"/>
    <property type="match status" value="1"/>
</dbReference>
<dbReference type="Pfam" id="PF02838">
    <property type="entry name" value="Glyco_hydro_20b"/>
    <property type="match status" value="1"/>
</dbReference>
<dbReference type="GO" id="GO:0016020">
    <property type="term" value="C:membrane"/>
    <property type="evidence" value="ECO:0007669"/>
    <property type="project" value="TreeGrafter"/>
</dbReference>
<feature type="active site" description="Proton donor" evidence="6">
    <location>
        <position position="321"/>
    </location>
</feature>
<proteinExistence type="inferred from homology"/>
<feature type="domain" description="Glycoside hydrolase family 20 catalytic" evidence="7">
    <location>
        <begin position="156"/>
        <end position="490"/>
    </location>
</feature>
<feature type="domain" description="GH29D-like beta-sandwich" evidence="9">
    <location>
        <begin position="538"/>
        <end position="591"/>
    </location>
</feature>
<evidence type="ECO:0000313" key="10">
    <source>
        <dbReference type="EMBL" id="MBB3188707.1"/>
    </source>
</evidence>
<comment type="caution">
    <text evidence="10">The sequence shown here is derived from an EMBL/GenBank/DDBJ whole genome shotgun (WGS) entry which is preliminary data.</text>
</comment>
<evidence type="ECO:0000259" key="9">
    <source>
        <dbReference type="Pfam" id="PF13290"/>
    </source>
</evidence>
<evidence type="ECO:0000256" key="2">
    <source>
        <dbReference type="ARBA" id="ARBA00006285"/>
    </source>
</evidence>
<dbReference type="GO" id="GO:0004563">
    <property type="term" value="F:beta-N-acetylhexosaminidase activity"/>
    <property type="evidence" value="ECO:0007669"/>
    <property type="project" value="UniProtKB-EC"/>
</dbReference>
<dbReference type="Gene3D" id="3.30.379.10">
    <property type="entry name" value="Chitobiase/beta-hexosaminidase domain 2-like"/>
    <property type="match status" value="1"/>
</dbReference>
<dbReference type="InterPro" id="IPR029018">
    <property type="entry name" value="Hex-like_dom2"/>
</dbReference>
<organism evidence="10 11">
    <name type="scientific">Microbacter margulisiae</name>
    <dbReference type="NCBI Taxonomy" id="1350067"/>
    <lineage>
        <taxon>Bacteria</taxon>
        <taxon>Pseudomonadati</taxon>
        <taxon>Bacteroidota</taxon>
        <taxon>Bacteroidia</taxon>
        <taxon>Bacteroidales</taxon>
        <taxon>Porphyromonadaceae</taxon>
        <taxon>Microbacter</taxon>
    </lineage>
</organism>
<dbReference type="EC" id="3.2.1.52" evidence="3"/>
<dbReference type="AlphaFoldDB" id="A0A7W5DTC8"/>
<reference evidence="10 11" key="1">
    <citation type="submission" date="2020-08" db="EMBL/GenBank/DDBJ databases">
        <title>Genomic Encyclopedia of Type Strains, Phase IV (KMG-IV): sequencing the most valuable type-strain genomes for metagenomic binning, comparative biology and taxonomic classification.</title>
        <authorList>
            <person name="Goeker M."/>
        </authorList>
    </citation>
    <scope>NUCLEOTIDE SEQUENCE [LARGE SCALE GENOMIC DNA]</scope>
    <source>
        <strain evidence="10 11">DSM 27471</strain>
    </source>
</reference>
<dbReference type="GO" id="GO:0005975">
    <property type="term" value="P:carbohydrate metabolic process"/>
    <property type="evidence" value="ECO:0007669"/>
    <property type="project" value="InterPro"/>
</dbReference>
<comment type="similarity">
    <text evidence="2">Belongs to the glycosyl hydrolase 20 family.</text>
</comment>
<keyword evidence="4 10" id="KW-0378">Hydrolase</keyword>
<evidence type="ECO:0000256" key="6">
    <source>
        <dbReference type="PIRSR" id="PIRSR625705-1"/>
    </source>
</evidence>